<sequence>MMETIKKSPFSKKISLETPPSPVNISTPVKKKKKKDKEIVSPSIDVPSSHKKKEKKREYEDFKPLFDSDELTISHNKNNKKKKINKEIFSPSIDVPSNHKKKRKKKRDEEEEDFKPLSDSDELIDSHTKKRKKEGEVSISISGDELMVKKKKKENLMDNSEKEGSIARETEKRKNRNTNRLNKDEVVVATVSKHKDSSIDAAARNTKKKKKKKDETDVEGNSQEEETPKHKKSKQASSAMAAEHVNNEMDVTVSLETSISSSATKNDGIRKKSWKERAAAKQTKRGKSLSRNKTVSSMNELDLDLVGQLEEFVPDVRNKSAPEIMKLLRYDLHRFRDFKQKGVPLRSGRFTVPENHQIEQNMADFIALTNMGSAEQVLFPQRFKEQAPKIRKLKILHCFFEKIAEGIPRPCHQVYTRAKKIFDIRNHMGRFSEDELHSLQKLHQLHGNDWKAMSDKMDRSVYALQKRFVCLAPAHGPWSEDEESRLKQAIRDHLETVFQESLGSGLTMDQLCSNLPWQKISQKVETRHWNQCRLKWFNLLNKITKGKLPRGPEGYKAKILLINTLFSMSVDDLADIEWDEVACAVGNVTPMCVQRMFHRLKVTKVPNWSRMSYGDIITFLKDHVVPALQEKLSSCSSTPDSQEPQEEVKYQLSQILSTDNDLEVDNT</sequence>
<dbReference type="STRING" id="30732.ENSOMEP00000002712"/>
<name>A0A3B3BBY2_ORYME</name>
<proteinExistence type="predicted"/>
<dbReference type="OMA" id="ERNGENC"/>
<dbReference type="AlphaFoldDB" id="A0A3B3BBY2"/>
<protein>
    <submittedName>
        <fullName evidence="3">Transcription termination factor 1</fullName>
    </submittedName>
</protein>
<dbReference type="GeneTree" id="ENSGT00940000159729"/>
<dbReference type="Ensembl" id="ENSOMET00000012009.1">
    <property type="protein sequence ID" value="ENSOMEP00000002721.1"/>
    <property type="gene ID" value="ENSOMEG00000003671.1"/>
</dbReference>
<feature type="compositionally biased region" description="Basic and acidic residues" evidence="1">
    <location>
        <begin position="267"/>
        <end position="279"/>
    </location>
</feature>
<evidence type="ECO:0000313" key="3">
    <source>
        <dbReference type="Ensembl" id="ENSOMEP00000002712.1"/>
    </source>
</evidence>
<dbReference type="GO" id="GO:0006363">
    <property type="term" value="P:termination of RNA polymerase I transcription"/>
    <property type="evidence" value="ECO:0007669"/>
    <property type="project" value="TreeGrafter"/>
</dbReference>
<feature type="compositionally biased region" description="Acidic residues" evidence="1">
    <location>
        <begin position="216"/>
        <end position="225"/>
    </location>
</feature>
<dbReference type="Gene3D" id="1.10.10.60">
    <property type="entry name" value="Homeodomain-like"/>
    <property type="match status" value="2"/>
</dbReference>
<dbReference type="OrthoDB" id="5812619at2759"/>
<dbReference type="CDD" id="cd00167">
    <property type="entry name" value="SANT"/>
    <property type="match status" value="1"/>
</dbReference>
<feature type="region of interest" description="Disordered" evidence="1">
    <location>
        <begin position="73"/>
        <end position="242"/>
    </location>
</feature>
<dbReference type="Pfam" id="PF00249">
    <property type="entry name" value="Myb_DNA-binding"/>
    <property type="match status" value="1"/>
</dbReference>
<feature type="compositionally biased region" description="Acidic residues" evidence="1">
    <location>
        <begin position="109"/>
        <end position="123"/>
    </location>
</feature>
<dbReference type="InterPro" id="IPR001005">
    <property type="entry name" value="SANT/Myb"/>
</dbReference>
<feature type="domain" description="Myb-like" evidence="2">
    <location>
        <begin position="476"/>
        <end position="540"/>
    </location>
</feature>
<dbReference type="InterPro" id="IPR009057">
    <property type="entry name" value="Homeodomain-like_sf"/>
</dbReference>
<feature type="region of interest" description="Disordered" evidence="1">
    <location>
        <begin position="1"/>
        <end position="57"/>
    </location>
</feature>
<keyword evidence="4" id="KW-1185">Reference proteome</keyword>
<evidence type="ECO:0000313" key="4">
    <source>
        <dbReference type="Proteomes" id="UP000261560"/>
    </source>
</evidence>
<dbReference type="RefSeq" id="XP_024130694.1">
    <property type="nucleotide sequence ID" value="XM_024274926.2"/>
</dbReference>
<reference evidence="3" key="1">
    <citation type="submission" date="2025-05" db="UniProtKB">
        <authorList>
            <consortium name="Ensembl"/>
        </authorList>
    </citation>
    <scope>IDENTIFICATION</scope>
</reference>
<feature type="compositionally biased region" description="Basic and acidic residues" evidence="1">
    <location>
        <begin position="154"/>
        <end position="172"/>
    </location>
</feature>
<dbReference type="Proteomes" id="UP000261560">
    <property type="component" value="Unplaced"/>
</dbReference>
<evidence type="ECO:0000259" key="2">
    <source>
        <dbReference type="PROSITE" id="PS50090"/>
    </source>
</evidence>
<dbReference type="GO" id="GO:0005730">
    <property type="term" value="C:nucleolus"/>
    <property type="evidence" value="ECO:0007669"/>
    <property type="project" value="TreeGrafter"/>
</dbReference>
<dbReference type="PANTHER" id="PTHR46760:SF1">
    <property type="entry name" value="TRANSCRIPTION TERMINATION FACTOR 1"/>
    <property type="match status" value="1"/>
</dbReference>
<dbReference type="PaxDb" id="30732-ENSOMEP00000002712"/>
<feature type="region of interest" description="Disordered" evidence="1">
    <location>
        <begin position="263"/>
        <end position="293"/>
    </location>
</feature>
<dbReference type="SMART" id="SM00717">
    <property type="entry name" value="SANT"/>
    <property type="match status" value="2"/>
</dbReference>
<organism evidence="3 4">
    <name type="scientific">Oryzias melastigma</name>
    <name type="common">Marine medaka</name>
    <dbReference type="NCBI Taxonomy" id="30732"/>
    <lineage>
        <taxon>Eukaryota</taxon>
        <taxon>Metazoa</taxon>
        <taxon>Chordata</taxon>
        <taxon>Craniata</taxon>
        <taxon>Vertebrata</taxon>
        <taxon>Euteleostomi</taxon>
        <taxon>Actinopterygii</taxon>
        <taxon>Neopterygii</taxon>
        <taxon>Teleostei</taxon>
        <taxon>Neoteleostei</taxon>
        <taxon>Acanthomorphata</taxon>
        <taxon>Ovalentaria</taxon>
        <taxon>Atherinomorphae</taxon>
        <taxon>Beloniformes</taxon>
        <taxon>Adrianichthyidae</taxon>
        <taxon>Oryziinae</taxon>
        <taxon>Oryzias</taxon>
    </lineage>
</organism>
<dbReference type="Ensembl" id="ENSOMET00000012036.1">
    <property type="protein sequence ID" value="ENSOMEP00000002712.1"/>
    <property type="gene ID" value="ENSOMEG00000003671.1"/>
</dbReference>
<dbReference type="FunFam" id="1.10.10.60:FF:000480">
    <property type="entry name" value="Si:ch73-376l24.4"/>
    <property type="match status" value="1"/>
</dbReference>
<dbReference type="GeneID" id="112148116"/>
<dbReference type="PANTHER" id="PTHR46760">
    <property type="entry name" value="TRANSCRIPTION TERMINATION FACTOR 1"/>
    <property type="match status" value="1"/>
</dbReference>
<dbReference type="InterPro" id="IPR053078">
    <property type="entry name" value="TTF1-like"/>
</dbReference>
<dbReference type="GO" id="GO:0003682">
    <property type="term" value="F:chromatin binding"/>
    <property type="evidence" value="ECO:0007669"/>
    <property type="project" value="TreeGrafter"/>
</dbReference>
<dbReference type="SUPFAM" id="SSF46689">
    <property type="entry name" value="Homeodomain-like"/>
    <property type="match status" value="2"/>
</dbReference>
<accession>A0A3B3BBY2</accession>
<dbReference type="KEGG" id="oml:112148116"/>
<dbReference type="RefSeq" id="XP_024130695.1">
    <property type="nucleotide sequence ID" value="XM_024274927.2"/>
</dbReference>
<dbReference type="PROSITE" id="PS50090">
    <property type="entry name" value="MYB_LIKE"/>
    <property type="match status" value="1"/>
</dbReference>
<evidence type="ECO:0000256" key="1">
    <source>
        <dbReference type="SAM" id="MobiDB-lite"/>
    </source>
</evidence>